<comment type="caution">
    <text evidence="2">The sequence shown here is derived from an EMBL/GenBank/DDBJ whole genome shotgun (WGS) entry which is preliminary data.</text>
</comment>
<accession>A0A852T2Q0</accession>
<dbReference type="Proteomes" id="UP000589620">
    <property type="component" value="Unassembled WGS sequence"/>
</dbReference>
<proteinExistence type="predicted"/>
<name>A0A852T2Q0_9MICO</name>
<reference evidence="2 3" key="1">
    <citation type="submission" date="2020-07" db="EMBL/GenBank/DDBJ databases">
        <title>Sequencing the genomes of 1000 actinobacteria strains.</title>
        <authorList>
            <person name="Klenk H.-P."/>
        </authorList>
    </citation>
    <scope>NUCLEOTIDE SEQUENCE [LARGE SCALE GENOMIC DNA]</scope>
    <source>
        <strain evidence="2 3">DSM 23871</strain>
    </source>
</reference>
<evidence type="ECO:0000256" key="1">
    <source>
        <dbReference type="SAM" id="Phobius"/>
    </source>
</evidence>
<evidence type="ECO:0000313" key="3">
    <source>
        <dbReference type="Proteomes" id="UP000589620"/>
    </source>
</evidence>
<feature type="transmembrane region" description="Helical" evidence="1">
    <location>
        <begin position="23"/>
        <end position="40"/>
    </location>
</feature>
<feature type="transmembrane region" description="Helical" evidence="1">
    <location>
        <begin position="60"/>
        <end position="78"/>
    </location>
</feature>
<keyword evidence="1" id="KW-0472">Membrane</keyword>
<dbReference type="RefSeq" id="WP_179457699.1">
    <property type="nucleotide sequence ID" value="NZ_BAAAPX010000001.1"/>
</dbReference>
<gene>
    <name evidence="2" type="ORF">BJ963_003435</name>
</gene>
<organism evidence="2 3">
    <name type="scientific">Leifsonia soli</name>
    <dbReference type="NCBI Taxonomy" id="582665"/>
    <lineage>
        <taxon>Bacteria</taxon>
        <taxon>Bacillati</taxon>
        <taxon>Actinomycetota</taxon>
        <taxon>Actinomycetes</taxon>
        <taxon>Micrococcales</taxon>
        <taxon>Microbacteriaceae</taxon>
        <taxon>Leifsonia</taxon>
    </lineage>
</organism>
<evidence type="ECO:0000313" key="2">
    <source>
        <dbReference type="EMBL" id="NYD75916.1"/>
    </source>
</evidence>
<protein>
    <submittedName>
        <fullName evidence="2">Putative integral membrane protein</fullName>
    </submittedName>
</protein>
<keyword evidence="1" id="KW-0812">Transmembrane</keyword>
<dbReference type="AlphaFoldDB" id="A0A852T2Q0"/>
<keyword evidence="3" id="KW-1185">Reference proteome</keyword>
<keyword evidence="1" id="KW-1133">Transmembrane helix</keyword>
<dbReference type="EMBL" id="JACCBJ010000001">
    <property type="protein sequence ID" value="NYD75916.1"/>
    <property type="molecule type" value="Genomic_DNA"/>
</dbReference>
<sequence>MSGTGESGRDEGNRLVRFLKRKWLAIVLILLLVVVAVQNLVADDRATIFVLWTQVRVPTWLLVVLVFLIGGVVGWVLARNRAARRARR</sequence>